<comment type="caution">
    <text evidence="12">The sequence shown here is derived from an EMBL/GenBank/DDBJ whole genome shotgun (WGS) entry which is preliminary data.</text>
</comment>
<dbReference type="UniPathway" id="UPA00038">
    <property type="reaction ID" value="UER00491"/>
</dbReference>
<feature type="binding site" evidence="9">
    <location>
        <position position="206"/>
    </location>
    <ligand>
        <name>substrate</name>
    </ligand>
</feature>
<dbReference type="RefSeq" id="WP_183252699.1">
    <property type="nucleotide sequence ID" value="NZ_JACHEP010000004.1"/>
</dbReference>
<dbReference type="PANTHER" id="PTHR43750:SF4">
    <property type="entry name" value="UDP-GLUCOSE 6-DEHYDROGENASE YWQF"/>
    <property type="match status" value="1"/>
</dbReference>
<protein>
    <recommendedName>
        <fullName evidence="3 7">UDP-glucose 6-dehydrogenase</fullName>
        <ecNumber evidence="3 7">1.1.1.22</ecNumber>
    </recommendedName>
</protein>
<organism evidence="12 13">
    <name type="scientific">Anoxybacteroides tepidamans</name>
    <dbReference type="NCBI Taxonomy" id="265948"/>
    <lineage>
        <taxon>Bacteria</taxon>
        <taxon>Bacillati</taxon>
        <taxon>Bacillota</taxon>
        <taxon>Bacilli</taxon>
        <taxon>Bacillales</taxon>
        <taxon>Anoxybacillaceae</taxon>
        <taxon>Anoxybacteroides</taxon>
    </lineage>
</organism>
<accession>A0A7W8MU75</accession>
<dbReference type="Pfam" id="PF00984">
    <property type="entry name" value="UDPG_MGDP_dh"/>
    <property type="match status" value="1"/>
</dbReference>
<feature type="domain" description="UDP-glucose/GDP-mannose dehydrogenase C-terminal" evidence="11">
    <location>
        <begin position="315"/>
        <end position="417"/>
    </location>
</feature>
<feature type="binding site" evidence="10">
    <location>
        <position position="86"/>
    </location>
    <ligand>
        <name>NAD(+)</name>
        <dbReference type="ChEBI" id="CHEBI:57540"/>
    </ligand>
</feature>
<dbReference type="InterPro" id="IPR036291">
    <property type="entry name" value="NAD(P)-bd_dom_sf"/>
</dbReference>
<dbReference type="SUPFAM" id="SSF51735">
    <property type="entry name" value="NAD(P)-binding Rossmann-fold domains"/>
    <property type="match status" value="1"/>
</dbReference>
<evidence type="ECO:0000256" key="4">
    <source>
        <dbReference type="ARBA" id="ARBA00023002"/>
    </source>
</evidence>
<gene>
    <name evidence="12" type="ORF">HNQ34_001285</name>
</gene>
<evidence type="ECO:0000313" key="13">
    <source>
        <dbReference type="Proteomes" id="UP000520011"/>
    </source>
</evidence>
<dbReference type="GO" id="GO:0003979">
    <property type="term" value="F:UDP-glucose 6-dehydrogenase activity"/>
    <property type="evidence" value="ECO:0007669"/>
    <property type="project" value="UniProtKB-EC"/>
</dbReference>
<evidence type="ECO:0000256" key="9">
    <source>
        <dbReference type="PIRSR" id="PIRSR500134-2"/>
    </source>
</evidence>
<dbReference type="EC" id="1.1.1.22" evidence="3 7"/>
<evidence type="ECO:0000256" key="3">
    <source>
        <dbReference type="ARBA" id="ARBA00012954"/>
    </source>
</evidence>
<dbReference type="InterPro" id="IPR008927">
    <property type="entry name" value="6-PGluconate_DH-like_C_sf"/>
</dbReference>
<evidence type="ECO:0000256" key="8">
    <source>
        <dbReference type="PIRSR" id="PIRSR500134-1"/>
    </source>
</evidence>
<name>A0A7W8MU75_9BACL</name>
<dbReference type="Gene3D" id="3.40.50.720">
    <property type="entry name" value="NAD(P)-binding Rossmann-like Domain"/>
    <property type="match status" value="2"/>
</dbReference>
<proteinExistence type="inferred from homology"/>
<comment type="pathway">
    <text evidence="1">Nucleotide-sugar biosynthesis; UDP-alpha-D-glucuronate biosynthesis; UDP-alpha-D-glucuronate from UDP-alpha-D-glucose: step 1/1.</text>
</comment>
<evidence type="ECO:0000256" key="6">
    <source>
        <dbReference type="ARBA" id="ARBA00047473"/>
    </source>
</evidence>
<dbReference type="Pfam" id="PF03720">
    <property type="entry name" value="UDPG_MGDP_dh_C"/>
    <property type="match status" value="1"/>
</dbReference>
<feature type="binding site" evidence="10">
    <location>
        <position position="30"/>
    </location>
    <ligand>
        <name>NAD(+)</name>
        <dbReference type="ChEBI" id="CHEBI:57540"/>
    </ligand>
</feature>
<keyword evidence="13" id="KW-1185">Reference proteome</keyword>
<dbReference type="EMBL" id="JACHEP010000004">
    <property type="protein sequence ID" value="MBB5324192.1"/>
    <property type="molecule type" value="Genomic_DNA"/>
</dbReference>
<evidence type="ECO:0000256" key="2">
    <source>
        <dbReference type="ARBA" id="ARBA00006601"/>
    </source>
</evidence>
<dbReference type="InterPro" id="IPR036220">
    <property type="entry name" value="UDP-Glc/GDP-Man_DH_C_sf"/>
</dbReference>
<dbReference type="Proteomes" id="UP000520011">
    <property type="component" value="Unassembled WGS sequence"/>
</dbReference>
<keyword evidence="5 7" id="KW-0520">NAD</keyword>
<evidence type="ECO:0000256" key="10">
    <source>
        <dbReference type="PIRSR" id="PIRSR500134-3"/>
    </source>
</evidence>
<evidence type="ECO:0000256" key="5">
    <source>
        <dbReference type="ARBA" id="ARBA00023027"/>
    </source>
</evidence>
<dbReference type="NCBIfam" id="TIGR03026">
    <property type="entry name" value="NDP-sugDHase"/>
    <property type="match status" value="1"/>
</dbReference>
<dbReference type="GO" id="GO:0000271">
    <property type="term" value="P:polysaccharide biosynthetic process"/>
    <property type="evidence" value="ECO:0007669"/>
    <property type="project" value="InterPro"/>
</dbReference>
<dbReference type="PANTHER" id="PTHR43750">
    <property type="entry name" value="UDP-GLUCOSE 6-DEHYDROGENASE TUAD"/>
    <property type="match status" value="1"/>
</dbReference>
<feature type="binding site" evidence="9">
    <location>
        <position position="322"/>
    </location>
    <ligand>
        <name>substrate</name>
    </ligand>
</feature>
<feature type="binding site" evidence="10">
    <location>
        <position position="265"/>
    </location>
    <ligand>
        <name>NAD(+)</name>
        <dbReference type="ChEBI" id="CHEBI:57540"/>
    </ligand>
</feature>
<evidence type="ECO:0000259" key="11">
    <source>
        <dbReference type="SMART" id="SM00984"/>
    </source>
</evidence>
<dbReference type="SUPFAM" id="SSF48179">
    <property type="entry name" value="6-phosphogluconate dehydrogenase C-terminal domain-like"/>
    <property type="match status" value="1"/>
</dbReference>
<feature type="binding site" evidence="9">
    <location>
        <begin position="152"/>
        <end position="155"/>
    </location>
    <ligand>
        <name>substrate</name>
    </ligand>
</feature>
<feature type="binding site" evidence="10">
    <location>
        <position position="121"/>
    </location>
    <ligand>
        <name>NAD(+)</name>
        <dbReference type="ChEBI" id="CHEBI:57540"/>
    </ligand>
</feature>
<feature type="binding site" evidence="9">
    <location>
        <position position="259"/>
    </location>
    <ligand>
        <name>substrate</name>
    </ligand>
</feature>
<dbReference type="PIRSF" id="PIRSF000124">
    <property type="entry name" value="UDPglc_GDPman_dh"/>
    <property type="match status" value="1"/>
</dbReference>
<evidence type="ECO:0000256" key="1">
    <source>
        <dbReference type="ARBA" id="ARBA00004701"/>
    </source>
</evidence>
<dbReference type="InterPro" id="IPR001732">
    <property type="entry name" value="UDP-Glc/GDP-Man_DH_N"/>
</dbReference>
<feature type="binding site" evidence="10">
    <location>
        <position position="155"/>
    </location>
    <ligand>
        <name>NAD(+)</name>
        <dbReference type="ChEBI" id="CHEBI:57540"/>
    </ligand>
</feature>
<reference evidence="12 13" key="1">
    <citation type="submission" date="2020-08" db="EMBL/GenBank/DDBJ databases">
        <title>Genomic Encyclopedia of Type Strains, Phase IV (KMG-IV): sequencing the most valuable type-strain genomes for metagenomic binning, comparative biology and taxonomic classification.</title>
        <authorList>
            <person name="Goeker M."/>
        </authorList>
    </citation>
    <scope>NUCLEOTIDE SEQUENCE [LARGE SCALE GENOMIC DNA]</scope>
    <source>
        <strain evidence="12 13">DSM 16325</strain>
    </source>
</reference>
<dbReference type="Pfam" id="PF03721">
    <property type="entry name" value="UDPG_MGDP_dh_N"/>
    <property type="match status" value="1"/>
</dbReference>
<feature type="active site" description="Nucleophile" evidence="8">
    <location>
        <position position="262"/>
    </location>
</feature>
<keyword evidence="4 7" id="KW-0560">Oxidoreductase</keyword>
<dbReference type="AlphaFoldDB" id="A0A7W8MU75"/>
<dbReference type="InterPro" id="IPR014027">
    <property type="entry name" value="UDP-Glc/GDP-Man_DH_C"/>
</dbReference>
<dbReference type="InterPro" id="IPR017476">
    <property type="entry name" value="UDP-Glc/GDP-Man"/>
</dbReference>
<dbReference type="SUPFAM" id="SSF52413">
    <property type="entry name" value="UDP-glucose/GDP-mannose dehydrogenase C-terminal domain"/>
    <property type="match status" value="1"/>
</dbReference>
<sequence>MNIAVAGTGYVGLVTGTCLAEMGQTVVCFDVQKEKIAALQQRRSPIYEPGLEQLIQKNMSAGRLSFTADEKKAYGEADIVFLAVGTPEQEDGSANLTYIEEAVRSIARNMEKDVIIVTKSTVPVGTNERIRQMMERLKPPFLRISVVSNPEFLREGSAIHDWFYGDRIVIGASKEDEEAVAVVAKLYEPLGIPMMKTDLASAEMIKYASNAFLATKISFINEIANICEKVGATIDDVAYGIGLDKRIGPQFLQAGIGYGGSCFPKDTKALVQIAGNVQHRFELLEAVIQVNNKQQSMLVEKAKQYVGCLRGKKIALLGLAFKPNTDDVREAASLVIANQLIGEGATVVAYDPIAVDNAKKHFPPSVQYADAIIEAIRGADAAFIVTEWDEIKRTPLSVFREHMRTPIVLDGRNCYSPEEARRSHVTYISIGRAPVLAGVYQTE</sequence>
<dbReference type="Gene3D" id="1.20.5.100">
    <property type="entry name" value="Cytochrome c1, transmembrane anchor, C-terminal"/>
    <property type="match status" value="1"/>
</dbReference>
<evidence type="ECO:0000313" key="12">
    <source>
        <dbReference type="EMBL" id="MBB5324192.1"/>
    </source>
</evidence>
<dbReference type="GO" id="GO:0006065">
    <property type="term" value="P:UDP-glucuronate biosynthetic process"/>
    <property type="evidence" value="ECO:0007669"/>
    <property type="project" value="UniProtKB-UniPathway"/>
</dbReference>
<dbReference type="SMART" id="SM00984">
    <property type="entry name" value="UDPG_MGDP_dh_C"/>
    <property type="match status" value="1"/>
</dbReference>
<dbReference type="InterPro" id="IPR014026">
    <property type="entry name" value="UDP-Glc/GDP-Man_DH_dimer"/>
</dbReference>
<comment type="catalytic activity">
    <reaction evidence="6 7">
        <text>UDP-alpha-D-glucose + 2 NAD(+) + H2O = UDP-alpha-D-glucuronate + 2 NADH + 3 H(+)</text>
        <dbReference type="Rhea" id="RHEA:23596"/>
        <dbReference type="ChEBI" id="CHEBI:15377"/>
        <dbReference type="ChEBI" id="CHEBI:15378"/>
        <dbReference type="ChEBI" id="CHEBI:57540"/>
        <dbReference type="ChEBI" id="CHEBI:57945"/>
        <dbReference type="ChEBI" id="CHEBI:58052"/>
        <dbReference type="ChEBI" id="CHEBI:58885"/>
        <dbReference type="EC" id="1.1.1.22"/>
    </reaction>
</comment>
<dbReference type="InterPro" id="IPR028357">
    <property type="entry name" value="UDPglc_DH_bac"/>
</dbReference>
<dbReference type="GO" id="GO:0051287">
    <property type="term" value="F:NAD binding"/>
    <property type="evidence" value="ECO:0007669"/>
    <property type="project" value="InterPro"/>
</dbReference>
<comment type="similarity">
    <text evidence="2 7">Belongs to the UDP-glucose/GDP-mannose dehydrogenase family.</text>
</comment>
<feature type="binding site" evidence="10">
    <location>
        <position position="35"/>
    </location>
    <ligand>
        <name>NAD(+)</name>
        <dbReference type="ChEBI" id="CHEBI:57540"/>
    </ligand>
</feature>
<dbReference type="PIRSF" id="PIRSF500134">
    <property type="entry name" value="UDPglc_DH_bac"/>
    <property type="match status" value="1"/>
</dbReference>
<feature type="binding site" evidence="10">
    <location>
        <position position="329"/>
    </location>
    <ligand>
        <name>NAD(+)</name>
        <dbReference type="ChEBI" id="CHEBI:57540"/>
    </ligand>
</feature>
<evidence type="ECO:0000256" key="7">
    <source>
        <dbReference type="PIRNR" id="PIRNR000124"/>
    </source>
</evidence>
<feature type="binding site" evidence="9">
    <location>
        <begin position="251"/>
        <end position="255"/>
    </location>
    <ligand>
        <name>substrate</name>
    </ligand>
</feature>